<gene>
    <name evidence="2" type="ORF">KDAU_33170</name>
</gene>
<protein>
    <recommendedName>
        <fullName evidence="4">Lipoprotein</fullName>
    </recommendedName>
</protein>
<dbReference type="Proteomes" id="UP000287224">
    <property type="component" value="Unassembled WGS sequence"/>
</dbReference>
<proteinExistence type="predicted"/>
<feature type="signal peptide" evidence="1">
    <location>
        <begin position="1"/>
        <end position="17"/>
    </location>
</feature>
<dbReference type="EMBL" id="BIFQ01000001">
    <property type="protein sequence ID" value="GCE05988.1"/>
    <property type="molecule type" value="Genomic_DNA"/>
</dbReference>
<accession>A0A401ZH25</accession>
<sequence>MLLTLLLVLSACGPTVAVTRPKAQPTVTVNKSFQKDVPSVPKIPKYLCGAWSSANNPGPYGVINIYARLTQNVKPVAGASAQATAHFAYGDLNLDQAPVSDSGGYVTFVLQLRGQQPRLTAATVDVSFNVDGKTVTCTPAFFTPQ</sequence>
<comment type="caution">
    <text evidence="2">The sequence shown here is derived from an EMBL/GenBank/DDBJ whole genome shotgun (WGS) entry which is preliminary data.</text>
</comment>
<evidence type="ECO:0000313" key="2">
    <source>
        <dbReference type="EMBL" id="GCE05988.1"/>
    </source>
</evidence>
<keyword evidence="1" id="KW-0732">Signal</keyword>
<organism evidence="2 3">
    <name type="scientific">Dictyobacter aurantiacus</name>
    <dbReference type="NCBI Taxonomy" id="1936993"/>
    <lineage>
        <taxon>Bacteria</taxon>
        <taxon>Bacillati</taxon>
        <taxon>Chloroflexota</taxon>
        <taxon>Ktedonobacteria</taxon>
        <taxon>Ktedonobacterales</taxon>
        <taxon>Dictyobacteraceae</taxon>
        <taxon>Dictyobacter</taxon>
    </lineage>
</organism>
<reference evidence="3" key="1">
    <citation type="submission" date="2018-12" db="EMBL/GenBank/DDBJ databases">
        <title>Tengunoibacter tsumagoiensis gen. nov., sp. nov., Dictyobacter kobayashii sp. nov., D. alpinus sp. nov., and D. joshuensis sp. nov. and description of Dictyobacteraceae fam. nov. within the order Ktedonobacterales isolated from Tengu-no-mugimeshi.</title>
        <authorList>
            <person name="Wang C.M."/>
            <person name="Zheng Y."/>
            <person name="Sakai Y."/>
            <person name="Toyoda A."/>
            <person name="Minakuchi Y."/>
            <person name="Abe K."/>
            <person name="Yokota A."/>
            <person name="Yabe S."/>
        </authorList>
    </citation>
    <scope>NUCLEOTIDE SEQUENCE [LARGE SCALE GENOMIC DNA]</scope>
    <source>
        <strain evidence="3">S-27</strain>
    </source>
</reference>
<name>A0A401ZH25_9CHLR</name>
<evidence type="ECO:0000313" key="3">
    <source>
        <dbReference type="Proteomes" id="UP000287224"/>
    </source>
</evidence>
<evidence type="ECO:0000256" key="1">
    <source>
        <dbReference type="SAM" id="SignalP"/>
    </source>
</evidence>
<evidence type="ECO:0008006" key="4">
    <source>
        <dbReference type="Google" id="ProtNLM"/>
    </source>
</evidence>
<keyword evidence="3" id="KW-1185">Reference proteome</keyword>
<feature type="chain" id="PRO_5019092016" description="Lipoprotein" evidence="1">
    <location>
        <begin position="18"/>
        <end position="145"/>
    </location>
</feature>
<dbReference type="AlphaFoldDB" id="A0A401ZH25"/>